<name>A0ABU2YPC4_9FLAO</name>
<accession>A0ABU2YPC4</accession>
<proteinExistence type="predicted"/>
<keyword evidence="3" id="KW-1185">Reference proteome</keyword>
<keyword evidence="1" id="KW-0732">Signal</keyword>
<feature type="signal peptide" evidence="1">
    <location>
        <begin position="1"/>
        <end position="25"/>
    </location>
</feature>
<dbReference type="Proteomes" id="UP001259492">
    <property type="component" value="Unassembled WGS sequence"/>
</dbReference>
<protein>
    <submittedName>
        <fullName evidence="2">Uncharacterized protein</fullName>
    </submittedName>
</protein>
<dbReference type="RefSeq" id="WP_311428306.1">
    <property type="nucleotide sequence ID" value="NZ_JAVRIA010000009.1"/>
</dbReference>
<evidence type="ECO:0000256" key="1">
    <source>
        <dbReference type="SAM" id="SignalP"/>
    </source>
</evidence>
<comment type="caution">
    <text evidence="2">The sequence shown here is derived from an EMBL/GenBank/DDBJ whole genome shotgun (WGS) entry which is preliminary data.</text>
</comment>
<evidence type="ECO:0000313" key="2">
    <source>
        <dbReference type="EMBL" id="MDT0559544.1"/>
    </source>
</evidence>
<feature type="chain" id="PRO_5045960923" evidence="1">
    <location>
        <begin position="26"/>
        <end position="153"/>
    </location>
</feature>
<reference evidence="2 3" key="1">
    <citation type="submission" date="2023-09" db="EMBL/GenBank/DDBJ databases">
        <authorList>
            <person name="Rey-Velasco X."/>
        </authorList>
    </citation>
    <scope>NUCLEOTIDE SEQUENCE [LARGE SCALE GENOMIC DNA]</scope>
    <source>
        <strain evidence="2 3">W332</strain>
    </source>
</reference>
<evidence type="ECO:0000313" key="3">
    <source>
        <dbReference type="Proteomes" id="UP001259492"/>
    </source>
</evidence>
<dbReference type="EMBL" id="JAVRIA010000009">
    <property type="protein sequence ID" value="MDT0559544.1"/>
    <property type="molecule type" value="Genomic_DNA"/>
</dbReference>
<gene>
    <name evidence="2" type="ORF">RM697_12845</name>
</gene>
<organism evidence="2 3">
    <name type="scientific">Microcosmobacter mediterraneus</name>
    <dbReference type="NCBI Taxonomy" id="3075607"/>
    <lineage>
        <taxon>Bacteria</taxon>
        <taxon>Pseudomonadati</taxon>
        <taxon>Bacteroidota</taxon>
        <taxon>Flavobacteriia</taxon>
        <taxon>Flavobacteriales</taxon>
        <taxon>Flavobacteriaceae</taxon>
        <taxon>Microcosmobacter</taxon>
    </lineage>
</organism>
<sequence length="153" mass="18239">MKMRIKNKKIIFCLIMVSFGIYSIAQNDNNKELNRIITKIENQEYLFDDYELKKKSLRLANKLNKIANENELLELSKKDCKLCFSYSFWVLSKRKSDLTEQLYTDYIENSNEEQIILINEFTRKNKGCVKILISQQNFIFDIHNDGKYLEGMK</sequence>